<feature type="compositionally biased region" description="Basic and acidic residues" evidence="1">
    <location>
        <begin position="18"/>
        <end position="33"/>
    </location>
</feature>
<evidence type="ECO:0000313" key="2">
    <source>
        <dbReference type="EMBL" id="OPJ75489.1"/>
    </source>
</evidence>
<gene>
    <name evidence="2" type="primary">HUWE1</name>
    <name evidence="2" type="ORF">AV530_000437</name>
</gene>
<evidence type="ECO:0000313" key="3">
    <source>
        <dbReference type="Proteomes" id="UP000190648"/>
    </source>
</evidence>
<sequence length="225" mass="23893">MMSPHVPTVSPAGGSPGEGRKEKDGERGDERPRAKATRPLLPTSSILRLLAELVRSYVGIASLIANYSYSVGQSELIKEDCSVLAFVLDHLLPHTGTSEDKDTPALARLFLASLAAAGSGTDAQVALVNEVKAALGRALAMAESTEKHARLQAVMCIISTIMESCPSTSSFYSSATKPQHNGMNNIIRLFLKKGLVNDLARVPHSLDLSRYRSPRTPGSTPLGGA</sequence>
<dbReference type="STRING" id="372326.A0A1V4JTF2"/>
<accession>A0A1V4JTF2</accession>
<proteinExistence type="predicted"/>
<name>A0A1V4JTF2_PATFA</name>
<dbReference type="OrthoDB" id="8068875at2759"/>
<organism evidence="2 3">
    <name type="scientific">Patagioenas fasciata monilis</name>
    <dbReference type="NCBI Taxonomy" id="372326"/>
    <lineage>
        <taxon>Eukaryota</taxon>
        <taxon>Metazoa</taxon>
        <taxon>Chordata</taxon>
        <taxon>Craniata</taxon>
        <taxon>Vertebrata</taxon>
        <taxon>Euteleostomi</taxon>
        <taxon>Archelosauria</taxon>
        <taxon>Archosauria</taxon>
        <taxon>Dinosauria</taxon>
        <taxon>Saurischia</taxon>
        <taxon>Theropoda</taxon>
        <taxon>Coelurosauria</taxon>
        <taxon>Aves</taxon>
        <taxon>Neognathae</taxon>
        <taxon>Neoaves</taxon>
        <taxon>Columbimorphae</taxon>
        <taxon>Columbiformes</taxon>
        <taxon>Columbidae</taxon>
        <taxon>Patagioenas</taxon>
    </lineage>
</organism>
<dbReference type="Proteomes" id="UP000190648">
    <property type="component" value="Unassembled WGS sequence"/>
</dbReference>
<keyword evidence="3" id="KW-1185">Reference proteome</keyword>
<evidence type="ECO:0000256" key="1">
    <source>
        <dbReference type="SAM" id="MobiDB-lite"/>
    </source>
</evidence>
<dbReference type="AlphaFoldDB" id="A0A1V4JTF2"/>
<comment type="caution">
    <text evidence="2">The sequence shown here is derived from an EMBL/GenBank/DDBJ whole genome shotgun (WGS) entry which is preliminary data.</text>
</comment>
<dbReference type="EMBL" id="LSYS01006283">
    <property type="protein sequence ID" value="OPJ75489.1"/>
    <property type="molecule type" value="Genomic_DNA"/>
</dbReference>
<reference evidence="2 3" key="1">
    <citation type="submission" date="2016-02" db="EMBL/GenBank/DDBJ databases">
        <title>Band-tailed pigeon sequencing and assembly.</title>
        <authorList>
            <person name="Soares A.E."/>
            <person name="Novak B.J."/>
            <person name="Rice E.S."/>
            <person name="O'Connell B."/>
            <person name="Chang D."/>
            <person name="Weber S."/>
            <person name="Shapiro B."/>
        </authorList>
    </citation>
    <scope>NUCLEOTIDE SEQUENCE [LARGE SCALE GENOMIC DNA]</scope>
    <source>
        <strain evidence="2">BTP2013</strain>
        <tissue evidence="2">Blood</tissue>
    </source>
</reference>
<protein>
    <submittedName>
        <fullName evidence="2">E3 ubiquitin-protein ligase HUWE1</fullName>
    </submittedName>
</protein>
<feature type="region of interest" description="Disordered" evidence="1">
    <location>
        <begin position="1"/>
        <end position="38"/>
    </location>
</feature>